<dbReference type="Proteomes" id="UP001151760">
    <property type="component" value="Unassembled WGS sequence"/>
</dbReference>
<reference evidence="1" key="2">
    <citation type="submission" date="2022-01" db="EMBL/GenBank/DDBJ databases">
        <authorList>
            <person name="Yamashiro T."/>
            <person name="Shiraishi A."/>
            <person name="Satake H."/>
            <person name="Nakayama K."/>
        </authorList>
    </citation>
    <scope>NUCLEOTIDE SEQUENCE</scope>
</reference>
<proteinExistence type="predicted"/>
<evidence type="ECO:0000313" key="2">
    <source>
        <dbReference type="Proteomes" id="UP001151760"/>
    </source>
</evidence>
<gene>
    <name evidence="1" type="ORF">Tco_1079576</name>
</gene>
<dbReference type="EMBL" id="BQNB010019950">
    <property type="protein sequence ID" value="GJT90731.1"/>
    <property type="molecule type" value="Genomic_DNA"/>
</dbReference>
<organism evidence="1 2">
    <name type="scientific">Tanacetum coccineum</name>
    <dbReference type="NCBI Taxonomy" id="301880"/>
    <lineage>
        <taxon>Eukaryota</taxon>
        <taxon>Viridiplantae</taxon>
        <taxon>Streptophyta</taxon>
        <taxon>Embryophyta</taxon>
        <taxon>Tracheophyta</taxon>
        <taxon>Spermatophyta</taxon>
        <taxon>Magnoliopsida</taxon>
        <taxon>eudicotyledons</taxon>
        <taxon>Gunneridae</taxon>
        <taxon>Pentapetalae</taxon>
        <taxon>asterids</taxon>
        <taxon>campanulids</taxon>
        <taxon>Asterales</taxon>
        <taxon>Asteraceae</taxon>
        <taxon>Asteroideae</taxon>
        <taxon>Anthemideae</taxon>
        <taxon>Anthemidinae</taxon>
        <taxon>Tanacetum</taxon>
    </lineage>
</organism>
<evidence type="ECO:0000313" key="1">
    <source>
        <dbReference type="EMBL" id="GJT90731.1"/>
    </source>
</evidence>
<reference evidence="1" key="1">
    <citation type="journal article" date="2022" name="Int. J. Mol. Sci.">
        <title>Draft Genome of Tanacetum Coccineum: Genomic Comparison of Closely Related Tanacetum-Family Plants.</title>
        <authorList>
            <person name="Yamashiro T."/>
            <person name="Shiraishi A."/>
            <person name="Nakayama K."/>
            <person name="Satake H."/>
        </authorList>
    </citation>
    <scope>NUCLEOTIDE SEQUENCE</scope>
</reference>
<comment type="caution">
    <text evidence="1">The sequence shown here is derived from an EMBL/GenBank/DDBJ whole genome shotgun (WGS) entry which is preliminary data.</text>
</comment>
<accession>A0ABQ5HTB6</accession>
<keyword evidence="2" id="KW-1185">Reference proteome</keyword>
<name>A0ABQ5HTB6_9ASTR</name>
<sequence>MEKAPYVEKDATKKAEYGIALKLHNVELAQVLCTFVFGTTKVEVQGWTLGSDPTLVFEIAEVEVQGRTSDSS</sequence>
<protein>
    <submittedName>
        <fullName evidence="1">Uncharacterized protein</fullName>
    </submittedName>
</protein>